<geneLocation type="plasmid" evidence="2">
    <name>prsp8c3a</name>
</geneLocation>
<accession>A0A1L5P9X3</accession>
<dbReference type="EMBL" id="CP017242">
    <property type="protein sequence ID" value="APO76968.1"/>
    <property type="molecule type" value="Genomic_DNA"/>
</dbReference>
<evidence type="ECO:0000313" key="2">
    <source>
        <dbReference type="Proteomes" id="UP000185109"/>
    </source>
</evidence>
<sequence length="115" mass="13219">MFNRAGFAVRSRLYLINFHKVLLDLITVENETLRFHHPIKLGVFLVLGLASPNFLNDVFQFNAVFWHHRPSCMMKEYDLCPPVAVSHGLSSIVLIRRQSCFANFTPPARQTMMAV</sequence>
<proteinExistence type="predicted"/>
<name>A0A1L5P9X3_RHIET</name>
<organism evidence="1 2">
    <name type="scientific">Rhizobium etli 8C-3</name>
    <dbReference type="NCBI Taxonomy" id="538025"/>
    <lineage>
        <taxon>Bacteria</taxon>
        <taxon>Pseudomonadati</taxon>
        <taxon>Pseudomonadota</taxon>
        <taxon>Alphaproteobacteria</taxon>
        <taxon>Hyphomicrobiales</taxon>
        <taxon>Rhizobiaceae</taxon>
        <taxon>Rhizobium/Agrobacterium group</taxon>
        <taxon>Rhizobium</taxon>
    </lineage>
</organism>
<dbReference type="Proteomes" id="UP000185109">
    <property type="component" value="Plasmid pRsp8C3a"/>
</dbReference>
<keyword evidence="1" id="KW-0614">Plasmid</keyword>
<reference evidence="1 2" key="1">
    <citation type="submission" date="2016-09" db="EMBL/GenBank/DDBJ databases">
        <title>The complete genome sequences of Rhizobium gallicum, symbiovars gallicum and phaseoli, symbionts associated to common bean (Phaseolus vulgaris).</title>
        <authorList>
            <person name="Bustos P."/>
            <person name="Santamaria R.I."/>
            <person name="Perez-Carrascal O.M."/>
            <person name="Juarez S."/>
            <person name="Lozano L."/>
            <person name="Martinez-Flores I."/>
            <person name="Martinez-Romero E."/>
            <person name="Cevallos M."/>
            <person name="Romero D."/>
            <person name="Davila G."/>
            <person name="Gonzalez V."/>
        </authorList>
    </citation>
    <scope>NUCLEOTIDE SEQUENCE [LARGE SCALE GENOMIC DNA]</scope>
    <source>
        <strain evidence="1 2">8C-3</strain>
        <plasmid evidence="2">Plasmid prsp8c3a</plasmid>
    </source>
</reference>
<protein>
    <submittedName>
        <fullName evidence="1">Uncharacterized protein</fullName>
    </submittedName>
</protein>
<gene>
    <name evidence="1" type="ORF">AM571_PA00080</name>
</gene>
<dbReference type="AlphaFoldDB" id="A0A1L5P9X3"/>
<evidence type="ECO:0000313" key="1">
    <source>
        <dbReference type="EMBL" id="APO76968.1"/>
    </source>
</evidence>